<evidence type="ECO:0000313" key="4">
    <source>
        <dbReference type="Proteomes" id="UP000235392"/>
    </source>
</evidence>
<name>A0A2N5T0B5_9BASI</name>
<proteinExistence type="predicted"/>
<sequence length="183" mass="20272">MSDIEVVLSKSNIPKLDDLNYTSWSSLIRAYLQSKDLYKVVTGEVNPANKKLHETANILIKVNELTASVLLVSSDLSESSESDQSSGEPDYVADQPTVAAAAHNLINLDAWIPTATGPLQPVSPEFRLLPELRNLKPPQKRKPPARRSSRMCVTQSKNPKNIQKSNKKTKKMVPSPFPSSNFF</sequence>
<accession>A0A2N5T0B5</accession>
<dbReference type="AlphaFoldDB" id="A0A2N5T0B5"/>
<comment type="caution">
    <text evidence="2">The sequence shown here is derived from an EMBL/GenBank/DDBJ whole genome shotgun (WGS) entry which is preliminary data.</text>
</comment>
<gene>
    <name evidence="3" type="ORF">PCASD_01242</name>
    <name evidence="2" type="ORF">PCASD_22743</name>
</gene>
<feature type="region of interest" description="Disordered" evidence="1">
    <location>
        <begin position="131"/>
        <end position="183"/>
    </location>
</feature>
<protein>
    <recommendedName>
        <fullName evidence="5">DUF4219 domain-containing protein</fullName>
    </recommendedName>
</protein>
<organism evidence="2 4">
    <name type="scientific">Puccinia coronata f. sp. avenae</name>
    <dbReference type="NCBI Taxonomy" id="200324"/>
    <lineage>
        <taxon>Eukaryota</taxon>
        <taxon>Fungi</taxon>
        <taxon>Dikarya</taxon>
        <taxon>Basidiomycota</taxon>
        <taxon>Pucciniomycotina</taxon>
        <taxon>Pucciniomycetes</taxon>
        <taxon>Pucciniales</taxon>
        <taxon>Pucciniaceae</taxon>
        <taxon>Puccinia</taxon>
    </lineage>
</organism>
<reference evidence="2 4" key="1">
    <citation type="submission" date="2017-11" db="EMBL/GenBank/DDBJ databases">
        <title>De novo assembly and phasing of dikaryotic genomes from two isolates of Puccinia coronata f. sp. avenae, the causal agent of oat crown rust.</title>
        <authorList>
            <person name="Miller M.E."/>
            <person name="Zhang Y."/>
            <person name="Omidvar V."/>
            <person name="Sperschneider J."/>
            <person name="Schwessinger B."/>
            <person name="Raley C."/>
            <person name="Palmer J.M."/>
            <person name="Garnica D."/>
            <person name="Upadhyaya N."/>
            <person name="Rathjen J."/>
            <person name="Taylor J.M."/>
            <person name="Park R.F."/>
            <person name="Dodds P.N."/>
            <person name="Hirsch C.D."/>
            <person name="Kianian S.F."/>
            <person name="Figueroa M."/>
        </authorList>
    </citation>
    <scope>NUCLEOTIDE SEQUENCE [LARGE SCALE GENOMIC DNA]</scope>
    <source>
        <strain evidence="2">12SD80</strain>
    </source>
</reference>
<dbReference type="Proteomes" id="UP000235392">
    <property type="component" value="Unassembled WGS sequence"/>
</dbReference>
<dbReference type="EMBL" id="PGCI01000723">
    <property type="protein sequence ID" value="PLW18950.1"/>
    <property type="molecule type" value="Genomic_DNA"/>
</dbReference>
<evidence type="ECO:0000256" key="1">
    <source>
        <dbReference type="SAM" id="MobiDB-lite"/>
    </source>
</evidence>
<feature type="compositionally biased region" description="Basic residues" evidence="1">
    <location>
        <begin position="138"/>
        <end position="149"/>
    </location>
</feature>
<evidence type="ECO:0000313" key="2">
    <source>
        <dbReference type="EMBL" id="PLW18950.1"/>
    </source>
</evidence>
<evidence type="ECO:0000313" key="3">
    <source>
        <dbReference type="EMBL" id="PLW50020.1"/>
    </source>
</evidence>
<evidence type="ECO:0008006" key="5">
    <source>
        <dbReference type="Google" id="ProtNLM"/>
    </source>
</evidence>
<dbReference type="EMBL" id="PGCI01000013">
    <property type="protein sequence ID" value="PLW50020.1"/>
    <property type="molecule type" value="Genomic_DNA"/>
</dbReference>